<dbReference type="OrthoDB" id="2307110at2759"/>
<proteinExistence type="predicted"/>
<accession>A0A397T2A3</accession>
<keyword evidence="1" id="KW-1133">Transmembrane helix</keyword>
<protein>
    <submittedName>
        <fullName evidence="2">Uncharacterized protein</fullName>
    </submittedName>
</protein>
<keyword evidence="1" id="KW-0472">Membrane</keyword>
<comment type="caution">
    <text evidence="2">The sequence shown here is derived from an EMBL/GenBank/DDBJ whole genome shotgun (WGS) entry which is preliminary data.</text>
</comment>
<keyword evidence="3" id="KW-1185">Reference proteome</keyword>
<sequence length="112" mass="13233">MLAFLKDLNCCHLAILLAIANIAKVYFFLNYNFSLKQDQLQLKINIIQEIYECQKEILKLNSEIQMKLIQMNNEYQKEMSKLVINNKMIEPMLQFYNSVSNSNRLNGSYSRD</sequence>
<reference evidence="2 3" key="1">
    <citation type="submission" date="2018-06" db="EMBL/GenBank/DDBJ databases">
        <title>Comparative genomics reveals the genomic features of Rhizophagus irregularis, R. cerebriforme, R. diaphanum and Gigaspora rosea, and their symbiotic lifestyle signature.</title>
        <authorList>
            <person name="Morin E."/>
            <person name="San Clemente H."/>
            <person name="Chen E.C.H."/>
            <person name="De La Providencia I."/>
            <person name="Hainaut M."/>
            <person name="Kuo A."/>
            <person name="Kohler A."/>
            <person name="Murat C."/>
            <person name="Tang N."/>
            <person name="Roy S."/>
            <person name="Loubradou J."/>
            <person name="Henrissat B."/>
            <person name="Grigoriev I.V."/>
            <person name="Corradi N."/>
            <person name="Roux C."/>
            <person name="Martin F.M."/>
        </authorList>
    </citation>
    <scope>NUCLEOTIDE SEQUENCE [LARGE SCALE GENOMIC DNA]</scope>
    <source>
        <strain evidence="2 3">DAOM 227022</strain>
    </source>
</reference>
<dbReference type="Proteomes" id="UP000265703">
    <property type="component" value="Unassembled WGS sequence"/>
</dbReference>
<feature type="transmembrane region" description="Helical" evidence="1">
    <location>
        <begin position="12"/>
        <end position="33"/>
    </location>
</feature>
<evidence type="ECO:0000256" key="1">
    <source>
        <dbReference type="SAM" id="Phobius"/>
    </source>
</evidence>
<gene>
    <name evidence="2" type="ORF">C1645_822602</name>
</gene>
<dbReference type="EMBL" id="QKYT01000164">
    <property type="protein sequence ID" value="RIA91026.1"/>
    <property type="molecule type" value="Genomic_DNA"/>
</dbReference>
<name>A0A397T2A3_9GLOM</name>
<dbReference type="AlphaFoldDB" id="A0A397T2A3"/>
<evidence type="ECO:0000313" key="2">
    <source>
        <dbReference type="EMBL" id="RIA91026.1"/>
    </source>
</evidence>
<evidence type="ECO:0000313" key="3">
    <source>
        <dbReference type="Proteomes" id="UP000265703"/>
    </source>
</evidence>
<keyword evidence="1" id="KW-0812">Transmembrane</keyword>
<organism evidence="2 3">
    <name type="scientific">Glomus cerebriforme</name>
    <dbReference type="NCBI Taxonomy" id="658196"/>
    <lineage>
        <taxon>Eukaryota</taxon>
        <taxon>Fungi</taxon>
        <taxon>Fungi incertae sedis</taxon>
        <taxon>Mucoromycota</taxon>
        <taxon>Glomeromycotina</taxon>
        <taxon>Glomeromycetes</taxon>
        <taxon>Glomerales</taxon>
        <taxon>Glomeraceae</taxon>
        <taxon>Glomus</taxon>
    </lineage>
</organism>